<name>A0A183SDI8_SCHSO</name>
<dbReference type="Pfam" id="PF09446">
    <property type="entry name" value="VMA21"/>
    <property type="match status" value="1"/>
</dbReference>
<keyword evidence="5" id="KW-0968">Cytoplasmic vesicle</keyword>
<evidence type="ECO:0000256" key="4">
    <source>
        <dbReference type="ARBA" id="ARBA00023136"/>
    </source>
</evidence>
<evidence type="ECO:0000256" key="3">
    <source>
        <dbReference type="ARBA" id="ARBA00022989"/>
    </source>
</evidence>
<organism evidence="9">
    <name type="scientific">Schistocephalus solidus</name>
    <name type="common">Tapeworm</name>
    <dbReference type="NCBI Taxonomy" id="70667"/>
    <lineage>
        <taxon>Eukaryota</taxon>
        <taxon>Metazoa</taxon>
        <taxon>Spiralia</taxon>
        <taxon>Lophotrochozoa</taxon>
        <taxon>Platyhelminthes</taxon>
        <taxon>Cestoda</taxon>
        <taxon>Eucestoda</taxon>
        <taxon>Diphyllobothriidea</taxon>
        <taxon>Diphyllobothriidae</taxon>
        <taxon>Schistocephalus</taxon>
    </lineage>
</organism>
<keyword evidence="4 6" id="KW-0472">Membrane</keyword>
<proteinExistence type="predicted"/>
<feature type="transmembrane region" description="Helical" evidence="6">
    <location>
        <begin position="12"/>
        <end position="30"/>
    </location>
</feature>
<evidence type="ECO:0000256" key="5">
    <source>
        <dbReference type="ARBA" id="ARBA00023329"/>
    </source>
</evidence>
<evidence type="ECO:0000256" key="2">
    <source>
        <dbReference type="ARBA" id="ARBA00022824"/>
    </source>
</evidence>
<dbReference type="GO" id="GO:0031410">
    <property type="term" value="C:cytoplasmic vesicle"/>
    <property type="evidence" value="ECO:0007669"/>
    <property type="project" value="UniProtKB-KW"/>
</dbReference>
<keyword evidence="2" id="KW-0256">Endoplasmic reticulum</keyword>
<dbReference type="WBParaSite" id="SSLN_0000235601-mRNA-1">
    <property type="protein sequence ID" value="SSLN_0000235601-mRNA-1"/>
    <property type="gene ID" value="SSLN_0000235601"/>
</dbReference>
<dbReference type="OrthoDB" id="10377330at2759"/>
<protein>
    <submittedName>
        <fullName evidence="9">Vacuolar ATPase assembly integral membrane protein VMA21</fullName>
    </submittedName>
</protein>
<keyword evidence="3 6" id="KW-1133">Transmembrane helix</keyword>
<keyword evidence="1 6" id="KW-0812">Transmembrane</keyword>
<gene>
    <name evidence="7" type="ORF">SSLN_LOCUS2286</name>
</gene>
<evidence type="ECO:0000313" key="9">
    <source>
        <dbReference type="WBParaSite" id="SSLN_0000235601-mRNA-1"/>
    </source>
</evidence>
<keyword evidence="8" id="KW-1185">Reference proteome</keyword>
<sequence length="83" mass="9510">MISTPYKTPRTLLISMVCMLVLPIFSYFAAKQVLRNTFHFTDNSTYVWSAVIAVLAVHAVLICVIWAAYKEEQIKQITEEKVD</sequence>
<accession>A0A183SDI8</accession>
<reference evidence="9" key="1">
    <citation type="submission" date="2016-06" db="UniProtKB">
        <authorList>
            <consortium name="WormBaseParasite"/>
        </authorList>
    </citation>
    <scope>IDENTIFICATION</scope>
</reference>
<evidence type="ECO:0000256" key="6">
    <source>
        <dbReference type="SAM" id="Phobius"/>
    </source>
</evidence>
<feature type="transmembrane region" description="Helical" evidence="6">
    <location>
        <begin position="46"/>
        <end position="69"/>
    </location>
</feature>
<dbReference type="AlphaFoldDB" id="A0A183SDI8"/>
<evidence type="ECO:0000313" key="8">
    <source>
        <dbReference type="Proteomes" id="UP000275846"/>
    </source>
</evidence>
<dbReference type="InterPro" id="IPR019013">
    <property type="entry name" value="Vma21"/>
</dbReference>
<dbReference type="EMBL" id="UYSU01032215">
    <property type="protein sequence ID" value="VDL88671.1"/>
    <property type="molecule type" value="Genomic_DNA"/>
</dbReference>
<dbReference type="Proteomes" id="UP000275846">
    <property type="component" value="Unassembled WGS sequence"/>
</dbReference>
<evidence type="ECO:0000256" key="1">
    <source>
        <dbReference type="ARBA" id="ARBA00022692"/>
    </source>
</evidence>
<dbReference type="GO" id="GO:0070072">
    <property type="term" value="P:vacuolar proton-transporting V-type ATPase complex assembly"/>
    <property type="evidence" value="ECO:0007669"/>
    <property type="project" value="InterPro"/>
</dbReference>
<reference evidence="7 8" key="2">
    <citation type="submission" date="2018-11" db="EMBL/GenBank/DDBJ databases">
        <authorList>
            <consortium name="Pathogen Informatics"/>
        </authorList>
    </citation>
    <scope>NUCLEOTIDE SEQUENCE [LARGE SCALE GENOMIC DNA]</scope>
    <source>
        <strain evidence="7 8">NST_G2</strain>
    </source>
</reference>
<evidence type="ECO:0000313" key="7">
    <source>
        <dbReference type="EMBL" id="VDL88671.1"/>
    </source>
</evidence>